<keyword evidence="7 8" id="KW-0349">Heme</keyword>
<comment type="caution">
    <text evidence="9">The sequence shown here is derived from an EMBL/GenBank/DDBJ whole genome shotgun (WGS) entry which is preliminary data.</text>
</comment>
<evidence type="ECO:0000256" key="6">
    <source>
        <dbReference type="ARBA" id="ARBA00023033"/>
    </source>
</evidence>
<dbReference type="GO" id="GO:0020037">
    <property type="term" value="F:heme binding"/>
    <property type="evidence" value="ECO:0007669"/>
    <property type="project" value="InterPro"/>
</dbReference>
<comment type="similarity">
    <text evidence="2 8">Belongs to the cytochrome P450 family.</text>
</comment>
<evidence type="ECO:0000256" key="7">
    <source>
        <dbReference type="PIRSR" id="PIRSR602401-1"/>
    </source>
</evidence>
<dbReference type="GO" id="GO:0006805">
    <property type="term" value="P:xenobiotic metabolic process"/>
    <property type="evidence" value="ECO:0007669"/>
    <property type="project" value="TreeGrafter"/>
</dbReference>
<dbReference type="InterPro" id="IPR002401">
    <property type="entry name" value="Cyt_P450_E_grp-I"/>
</dbReference>
<dbReference type="GO" id="GO:0006082">
    <property type="term" value="P:organic acid metabolic process"/>
    <property type="evidence" value="ECO:0007669"/>
    <property type="project" value="TreeGrafter"/>
</dbReference>
<dbReference type="GO" id="GO:0005737">
    <property type="term" value="C:cytoplasm"/>
    <property type="evidence" value="ECO:0007669"/>
    <property type="project" value="TreeGrafter"/>
</dbReference>
<dbReference type="PRINTS" id="PR00385">
    <property type="entry name" value="P450"/>
</dbReference>
<dbReference type="EMBL" id="CAJFCW020000005">
    <property type="protein sequence ID" value="CAG9117387.1"/>
    <property type="molecule type" value="Genomic_DNA"/>
</dbReference>
<dbReference type="InterPro" id="IPR001128">
    <property type="entry name" value="Cyt_P450"/>
</dbReference>
<keyword evidence="4 8" id="KW-0560">Oxidoreductase</keyword>
<evidence type="ECO:0000256" key="1">
    <source>
        <dbReference type="ARBA" id="ARBA00001971"/>
    </source>
</evidence>
<evidence type="ECO:0000256" key="4">
    <source>
        <dbReference type="ARBA" id="ARBA00023002"/>
    </source>
</evidence>
<dbReference type="GO" id="GO:0016712">
    <property type="term" value="F:oxidoreductase activity, acting on paired donors, with incorporation or reduction of molecular oxygen, reduced flavin or flavoprotein as one donor, and incorporation of one atom of oxygen"/>
    <property type="evidence" value="ECO:0007669"/>
    <property type="project" value="TreeGrafter"/>
</dbReference>
<evidence type="ECO:0008006" key="11">
    <source>
        <dbReference type="Google" id="ProtNLM"/>
    </source>
</evidence>
<dbReference type="PRINTS" id="PR00463">
    <property type="entry name" value="EP450I"/>
</dbReference>
<dbReference type="InterPro" id="IPR017972">
    <property type="entry name" value="Cyt_P450_CS"/>
</dbReference>
<feature type="binding site" description="axial binding residue" evidence="7">
    <location>
        <position position="445"/>
    </location>
    <ligand>
        <name>heme</name>
        <dbReference type="ChEBI" id="CHEBI:30413"/>
    </ligand>
    <ligandPart>
        <name>Fe</name>
        <dbReference type="ChEBI" id="CHEBI:18248"/>
    </ligandPart>
</feature>
<protein>
    <recommendedName>
        <fullName evidence="11">CYtochrome P450 family</fullName>
    </recommendedName>
</protein>
<dbReference type="InterPro" id="IPR050182">
    <property type="entry name" value="Cytochrome_P450_fam2"/>
</dbReference>
<dbReference type="PROSITE" id="PS00086">
    <property type="entry name" value="CYTOCHROME_P450"/>
    <property type="match status" value="1"/>
</dbReference>
<accession>A0A811L542</accession>
<reference evidence="9" key="1">
    <citation type="submission" date="2020-09" db="EMBL/GenBank/DDBJ databases">
        <authorList>
            <person name="Kikuchi T."/>
        </authorList>
    </citation>
    <scope>NUCLEOTIDE SEQUENCE</scope>
    <source>
        <strain evidence="9">SH1</strain>
    </source>
</reference>
<comment type="cofactor">
    <cofactor evidence="1 7">
        <name>heme</name>
        <dbReference type="ChEBI" id="CHEBI:30413"/>
    </cofactor>
</comment>
<dbReference type="AlphaFoldDB" id="A0A811L542"/>
<dbReference type="InterPro" id="IPR036396">
    <property type="entry name" value="Cyt_P450_sf"/>
</dbReference>
<gene>
    <name evidence="9" type="ORF">BOKJ2_LOCUS10042</name>
</gene>
<evidence type="ECO:0000256" key="8">
    <source>
        <dbReference type="RuleBase" id="RU000461"/>
    </source>
</evidence>
<sequence>MAVGLLIIFAISLIVFYNNFYKRRNLPPGPTPLPIVGNRLTLYLSKHWPDTFLTWKQQYGKMFTYWSGETPYIAIAEYKLANEMFVKNADIFFDRIQFGMLDKITKGGSYGLLFTGGALAREHRRFGIKIFKDFGMGKSAMQTTIIAETQVMLDSINKEINLHDEVDIKPFTDIAVSSVINVLMFGYRFTENNNEDKFRVWKKQSEDVNRLFFHSAILLWSTDENAYKYPFCKGPCEEFIQAMKALSASIMHEINVHKQRIEVEGKTEADDYVDAYLLERQRRLQNNEDASIYSEEQLVAIALDFWFAGQVTMTNTVCWCIAFMLHNPKVQEKMVEELDRVVGSDRIITMSDRNELPYMNAVINETQRRTNLGGENVARKVGQDCEFGGYSFKKGQHVVPQISVFLEDPEVFENPKDFNPERFLENGKLKSYDENVPFGMGKRSCMGESMAKMELFIFLANLFNQFTFKAGSEIPELIKADSGGGLTIAPYKCIVQRRREL</sequence>
<evidence type="ECO:0000313" key="10">
    <source>
        <dbReference type="Proteomes" id="UP000614601"/>
    </source>
</evidence>
<name>A0A811L542_9BILA</name>
<keyword evidence="10" id="KW-1185">Reference proteome</keyword>
<dbReference type="Proteomes" id="UP000614601">
    <property type="component" value="Unassembled WGS sequence"/>
</dbReference>
<dbReference type="EMBL" id="CAJFDH010000005">
    <property type="protein sequence ID" value="CAD5223235.1"/>
    <property type="molecule type" value="Genomic_DNA"/>
</dbReference>
<evidence type="ECO:0000256" key="5">
    <source>
        <dbReference type="ARBA" id="ARBA00023004"/>
    </source>
</evidence>
<dbReference type="SUPFAM" id="SSF48264">
    <property type="entry name" value="Cytochrome P450"/>
    <property type="match status" value="1"/>
</dbReference>
<keyword evidence="6 8" id="KW-0503">Monooxygenase</keyword>
<dbReference type="GO" id="GO:0005506">
    <property type="term" value="F:iron ion binding"/>
    <property type="evidence" value="ECO:0007669"/>
    <property type="project" value="InterPro"/>
</dbReference>
<keyword evidence="5 7" id="KW-0408">Iron</keyword>
<keyword evidence="3 7" id="KW-0479">Metal-binding</keyword>
<organism evidence="9 10">
    <name type="scientific">Bursaphelenchus okinawaensis</name>
    <dbReference type="NCBI Taxonomy" id="465554"/>
    <lineage>
        <taxon>Eukaryota</taxon>
        <taxon>Metazoa</taxon>
        <taxon>Ecdysozoa</taxon>
        <taxon>Nematoda</taxon>
        <taxon>Chromadorea</taxon>
        <taxon>Rhabditida</taxon>
        <taxon>Tylenchina</taxon>
        <taxon>Tylenchomorpha</taxon>
        <taxon>Aphelenchoidea</taxon>
        <taxon>Aphelenchoididae</taxon>
        <taxon>Bursaphelenchus</taxon>
    </lineage>
</organism>
<evidence type="ECO:0000256" key="2">
    <source>
        <dbReference type="ARBA" id="ARBA00010617"/>
    </source>
</evidence>
<proteinExistence type="inferred from homology"/>
<dbReference type="Gene3D" id="1.10.630.10">
    <property type="entry name" value="Cytochrome P450"/>
    <property type="match status" value="1"/>
</dbReference>
<dbReference type="CDD" id="cd20617">
    <property type="entry name" value="CYP1_2-like"/>
    <property type="match status" value="1"/>
</dbReference>
<dbReference type="OrthoDB" id="1055148at2759"/>
<dbReference type="PANTHER" id="PTHR24300:SF375">
    <property type="entry name" value="CYTOCHROME P450 FAMILY"/>
    <property type="match status" value="1"/>
</dbReference>
<dbReference type="PANTHER" id="PTHR24300">
    <property type="entry name" value="CYTOCHROME P450 508A4-RELATED"/>
    <property type="match status" value="1"/>
</dbReference>
<dbReference type="Proteomes" id="UP000783686">
    <property type="component" value="Unassembled WGS sequence"/>
</dbReference>
<evidence type="ECO:0000313" key="9">
    <source>
        <dbReference type="EMBL" id="CAD5223235.1"/>
    </source>
</evidence>
<dbReference type="Pfam" id="PF00067">
    <property type="entry name" value="p450"/>
    <property type="match status" value="1"/>
</dbReference>
<evidence type="ECO:0000256" key="3">
    <source>
        <dbReference type="ARBA" id="ARBA00022723"/>
    </source>
</evidence>
<dbReference type="FunFam" id="1.10.630.10:FF:000036">
    <property type="entry name" value="CYtochrome P450 family"/>
    <property type="match status" value="1"/>
</dbReference>